<dbReference type="AlphaFoldDB" id="A0AAV7FYR1"/>
<organism evidence="2 3">
    <name type="scientific">Dendrobium chrysotoxum</name>
    <name type="common">Orchid</name>
    <dbReference type="NCBI Taxonomy" id="161865"/>
    <lineage>
        <taxon>Eukaryota</taxon>
        <taxon>Viridiplantae</taxon>
        <taxon>Streptophyta</taxon>
        <taxon>Embryophyta</taxon>
        <taxon>Tracheophyta</taxon>
        <taxon>Spermatophyta</taxon>
        <taxon>Magnoliopsida</taxon>
        <taxon>Liliopsida</taxon>
        <taxon>Asparagales</taxon>
        <taxon>Orchidaceae</taxon>
        <taxon>Epidendroideae</taxon>
        <taxon>Malaxideae</taxon>
        <taxon>Dendrobiinae</taxon>
        <taxon>Dendrobium</taxon>
    </lineage>
</organism>
<evidence type="ECO:0000313" key="3">
    <source>
        <dbReference type="Proteomes" id="UP000775213"/>
    </source>
</evidence>
<proteinExistence type="predicted"/>
<sequence length="171" mass="18953">MAAKQKAEFCHHRGKSRVNTKHSLDSGSAKRNAKDSKSTPTATSDSDKKIPSNRGRNGSQRKRIASTSMPLHREVCSSLKEHAKAMKSVLPPQEATSQQGTLSQEMLENFTRCLPAKDEFRNPTHLVELVRNAHGIRSASLTQRAIMIYNQKKHHCPACEGLLITSPTDKP</sequence>
<gene>
    <name evidence="2" type="ORF">IEQ34_022364</name>
</gene>
<evidence type="ECO:0000256" key="1">
    <source>
        <dbReference type="SAM" id="MobiDB-lite"/>
    </source>
</evidence>
<evidence type="ECO:0000313" key="2">
    <source>
        <dbReference type="EMBL" id="KAH0448564.1"/>
    </source>
</evidence>
<dbReference type="EMBL" id="JAGFBR010000019">
    <property type="protein sequence ID" value="KAH0448564.1"/>
    <property type="molecule type" value="Genomic_DNA"/>
</dbReference>
<name>A0AAV7FYR1_DENCH</name>
<feature type="compositionally biased region" description="Basic and acidic residues" evidence="1">
    <location>
        <begin position="1"/>
        <end position="11"/>
    </location>
</feature>
<protein>
    <submittedName>
        <fullName evidence="2">Uncharacterized protein</fullName>
    </submittedName>
</protein>
<feature type="region of interest" description="Disordered" evidence="1">
    <location>
        <begin position="1"/>
        <end position="72"/>
    </location>
</feature>
<reference evidence="2 3" key="1">
    <citation type="journal article" date="2021" name="Hortic Res">
        <title>Chromosome-scale assembly of the Dendrobium chrysotoxum genome enhances the understanding of orchid evolution.</title>
        <authorList>
            <person name="Zhang Y."/>
            <person name="Zhang G.Q."/>
            <person name="Zhang D."/>
            <person name="Liu X.D."/>
            <person name="Xu X.Y."/>
            <person name="Sun W.H."/>
            <person name="Yu X."/>
            <person name="Zhu X."/>
            <person name="Wang Z.W."/>
            <person name="Zhao X."/>
            <person name="Zhong W.Y."/>
            <person name="Chen H."/>
            <person name="Yin W.L."/>
            <person name="Huang T."/>
            <person name="Niu S.C."/>
            <person name="Liu Z.J."/>
        </authorList>
    </citation>
    <scope>NUCLEOTIDE SEQUENCE [LARGE SCALE GENOMIC DNA]</scope>
    <source>
        <strain evidence="2">Lindl</strain>
    </source>
</reference>
<dbReference type="Proteomes" id="UP000775213">
    <property type="component" value="Unassembled WGS sequence"/>
</dbReference>
<keyword evidence="3" id="KW-1185">Reference proteome</keyword>
<comment type="caution">
    <text evidence="2">The sequence shown here is derived from an EMBL/GenBank/DDBJ whole genome shotgun (WGS) entry which is preliminary data.</text>
</comment>
<accession>A0AAV7FYR1</accession>